<dbReference type="InterPro" id="IPR052954">
    <property type="entry name" value="GPCR-Ligand_Int"/>
</dbReference>
<keyword evidence="3 6" id="KW-1133">Transmembrane helix</keyword>
<evidence type="ECO:0000256" key="6">
    <source>
        <dbReference type="SAM" id="Phobius"/>
    </source>
</evidence>
<dbReference type="PROSITE" id="PS50262">
    <property type="entry name" value="G_PROTEIN_RECEP_F1_2"/>
    <property type="match status" value="1"/>
</dbReference>
<dbReference type="Gene3D" id="1.20.1070.10">
    <property type="entry name" value="Rhodopsin 7-helix transmembrane proteins"/>
    <property type="match status" value="1"/>
</dbReference>
<evidence type="ECO:0000256" key="4">
    <source>
        <dbReference type="ARBA" id="ARBA00023136"/>
    </source>
</evidence>
<feature type="transmembrane region" description="Helical" evidence="6">
    <location>
        <begin position="228"/>
        <end position="249"/>
    </location>
</feature>
<accession>A0AAE0YDX8</accession>
<keyword evidence="5" id="KW-0807">Transducer</keyword>
<comment type="caution">
    <text evidence="8">The sequence shown here is derived from an EMBL/GenBank/DDBJ whole genome shotgun (WGS) entry which is preliminary data.</text>
</comment>
<evidence type="ECO:0000256" key="2">
    <source>
        <dbReference type="ARBA" id="ARBA00022692"/>
    </source>
</evidence>
<protein>
    <recommendedName>
        <fullName evidence="7">G-protein coupled receptors family 1 profile domain-containing protein</fullName>
    </recommendedName>
</protein>
<proteinExistence type="inferred from homology"/>
<evidence type="ECO:0000256" key="5">
    <source>
        <dbReference type="RuleBase" id="RU000688"/>
    </source>
</evidence>
<keyword evidence="2 5" id="KW-0812">Transmembrane</keyword>
<evidence type="ECO:0000256" key="1">
    <source>
        <dbReference type="ARBA" id="ARBA00004370"/>
    </source>
</evidence>
<feature type="transmembrane region" description="Helical" evidence="6">
    <location>
        <begin position="286"/>
        <end position="310"/>
    </location>
</feature>
<dbReference type="PANTHER" id="PTHR46641:SF18">
    <property type="entry name" value="G-PROTEIN COUPLED RECEPTORS FAMILY 1 PROFILE DOMAIN-CONTAINING PROTEIN"/>
    <property type="match status" value="1"/>
</dbReference>
<dbReference type="SUPFAM" id="SSF81321">
    <property type="entry name" value="Family A G protein-coupled receptor-like"/>
    <property type="match status" value="1"/>
</dbReference>
<comment type="similarity">
    <text evidence="5">Belongs to the G-protein coupled receptor 1 family.</text>
</comment>
<evidence type="ECO:0000256" key="3">
    <source>
        <dbReference type="ARBA" id="ARBA00022989"/>
    </source>
</evidence>
<dbReference type="InterPro" id="IPR000276">
    <property type="entry name" value="GPCR_Rhodpsn"/>
</dbReference>
<dbReference type="PANTHER" id="PTHR46641">
    <property type="entry name" value="FMRFAMIDE RECEPTOR-RELATED"/>
    <property type="match status" value="1"/>
</dbReference>
<dbReference type="GO" id="GO:0008528">
    <property type="term" value="F:G protein-coupled peptide receptor activity"/>
    <property type="evidence" value="ECO:0007669"/>
    <property type="project" value="InterPro"/>
</dbReference>
<dbReference type="PRINTS" id="PR00237">
    <property type="entry name" value="GPCRRHODOPSN"/>
</dbReference>
<feature type="transmembrane region" description="Helical" evidence="6">
    <location>
        <begin position="48"/>
        <end position="72"/>
    </location>
</feature>
<evidence type="ECO:0000259" key="7">
    <source>
        <dbReference type="PROSITE" id="PS50262"/>
    </source>
</evidence>
<keyword evidence="4 6" id="KW-0472">Membrane</keyword>
<keyword evidence="5" id="KW-0297">G-protein coupled receptor</keyword>
<gene>
    <name evidence="8" type="ORF">RRG08_024681</name>
</gene>
<feature type="transmembrane region" description="Helical" evidence="6">
    <location>
        <begin position="125"/>
        <end position="146"/>
    </location>
</feature>
<dbReference type="Proteomes" id="UP001283361">
    <property type="component" value="Unassembled WGS sequence"/>
</dbReference>
<dbReference type="InterPro" id="IPR019427">
    <property type="entry name" value="7TM_GPCR_serpentine_rcpt_Srw"/>
</dbReference>
<feature type="transmembrane region" description="Helical" evidence="6">
    <location>
        <begin position="330"/>
        <end position="349"/>
    </location>
</feature>
<organism evidence="8 9">
    <name type="scientific">Elysia crispata</name>
    <name type="common">lettuce slug</name>
    <dbReference type="NCBI Taxonomy" id="231223"/>
    <lineage>
        <taxon>Eukaryota</taxon>
        <taxon>Metazoa</taxon>
        <taxon>Spiralia</taxon>
        <taxon>Lophotrochozoa</taxon>
        <taxon>Mollusca</taxon>
        <taxon>Gastropoda</taxon>
        <taxon>Heterobranchia</taxon>
        <taxon>Euthyneura</taxon>
        <taxon>Panpulmonata</taxon>
        <taxon>Sacoglossa</taxon>
        <taxon>Placobranchoidea</taxon>
        <taxon>Plakobranchidae</taxon>
        <taxon>Elysia</taxon>
    </lineage>
</organism>
<dbReference type="InterPro" id="IPR017452">
    <property type="entry name" value="GPCR_Rhodpsn_7TM"/>
</dbReference>
<reference evidence="8" key="1">
    <citation type="journal article" date="2023" name="G3 (Bethesda)">
        <title>A reference genome for the long-term kleptoplast-retaining sea slug Elysia crispata morphotype clarki.</title>
        <authorList>
            <person name="Eastman K.E."/>
            <person name="Pendleton A.L."/>
            <person name="Shaikh M.A."/>
            <person name="Suttiyut T."/>
            <person name="Ogas R."/>
            <person name="Tomko P."/>
            <person name="Gavelis G."/>
            <person name="Widhalm J.R."/>
            <person name="Wisecaver J.H."/>
        </authorList>
    </citation>
    <scope>NUCLEOTIDE SEQUENCE</scope>
    <source>
        <strain evidence="8">ECLA1</strain>
    </source>
</reference>
<name>A0AAE0YDX8_9GAST</name>
<dbReference type="PROSITE" id="PS00237">
    <property type="entry name" value="G_PROTEIN_RECEP_F1_1"/>
    <property type="match status" value="1"/>
</dbReference>
<feature type="transmembrane region" description="Helical" evidence="6">
    <location>
        <begin position="84"/>
        <end position="105"/>
    </location>
</feature>
<sequence length="366" mass="41722">MDLSEQPLETETTSPLVSESEIGRAVSVDYYEAGIVSDELRAAFDLFVGYWIVLVLSTLGVVTNSLTMVILIRQGFRDSVNVSLLSIAVWDQIKCLAGVIFRLHGPIRLVDPVSGVIWENGSRTYLVYLPIFAGYVSYGLATYLSIERCLSISMPFRVRFLFSPRLTSTVMVVVSLVIFSSFSPVLFIYSLEFVHSPYYNASIIVRKPGTLYYAQDGLILKMYKFLGIFYPAIFCTTMVVSSAIIIFHLRKSAANFHKFDQQKTSRDATSGAKVDLSSREARVTKMLLVVIFIYLMDFFPRLCKYVASLIEPEFFAYRRYHNLMLVMSNTIWVLDFVNASVNFFVFMSMSSSFKKTFYEVFSRRVK</sequence>
<dbReference type="GO" id="GO:0016020">
    <property type="term" value="C:membrane"/>
    <property type="evidence" value="ECO:0007669"/>
    <property type="project" value="UniProtKB-SubCell"/>
</dbReference>
<evidence type="ECO:0000313" key="8">
    <source>
        <dbReference type="EMBL" id="KAK3741932.1"/>
    </source>
</evidence>
<dbReference type="Pfam" id="PF10324">
    <property type="entry name" value="7TM_GPCR_Srw"/>
    <property type="match status" value="1"/>
</dbReference>
<evidence type="ECO:0000313" key="9">
    <source>
        <dbReference type="Proteomes" id="UP001283361"/>
    </source>
</evidence>
<feature type="transmembrane region" description="Helical" evidence="6">
    <location>
        <begin position="166"/>
        <end position="189"/>
    </location>
</feature>
<comment type="subcellular location">
    <subcellularLocation>
        <location evidence="1">Membrane</location>
    </subcellularLocation>
</comment>
<dbReference type="AlphaFoldDB" id="A0AAE0YDX8"/>
<keyword evidence="5" id="KW-0675">Receptor</keyword>
<keyword evidence="9" id="KW-1185">Reference proteome</keyword>
<dbReference type="EMBL" id="JAWDGP010006383">
    <property type="protein sequence ID" value="KAK3741932.1"/>
    <property type="molecule type" value="Genomic_DNA"/>
</dbReference>
<feature type="domain" description="G-protein coupled receptors family 1 profile" evidence="7">
    <location>
        <begin position="63"/>
        <end position="346"/>
    </location>
</feature>